<feature type="region of interest" description="Disordered" evidence="1">
    <location>
        <begin position="63"/>
        <end position="95"/>
    </location>
</feature>
<comment type="caution">
    <text evidence="2">The sequence shown here is derived from an EMBL/GenBank/DDBJ whole genome shotgun (WGS) entry which is preliminary data.</text>
</comment>
<sequence length="95" mass="11066">MDSVKRDSLRDNVKQGVKLKRFKCNLPLFIIELNLMYMSENAAHQEALKKEIERLRQVYYQQNLNKMDNATPPQSQPQSSVSDVKGPMEKEQLVN</sequence>
<protein>
    <submittedName>
        <fullName evidence="2">Uncharacterized protein</fullName>
    </submittedName>
</protein>
<name>A0ABC8U5I2_9AQUA</name>
<feature type="compositionally biased region" description="Basic and acidic residues" evidence="1">
    <location>
        <begin position="86"/>
        <end position="95"/>
    </location>
</feature>
<evidence type="ECO:0000256" key="1">
    <source>
        <dbReference type="SAM" id="MobiDB-lite"/>
    </source>
</evidence>
<organism evidence="2 3">
    <name type="scientific">Ilex paraguariensis</name>
    <name type="common">yerba mate</name>
    <dbReference type="NCBI Taxonomy" id="185542"/>
    <lineage>
        <taxon>Eukaryota</taxon>
        <taxon>Viridiplantae</taxon>
        <taxon>Streptophyta</taxon>
        <taxon>Embryophyta</taxon>
        <taxon>Tracheophyta</taxon>
        <taxon>Spermatophyta</taxon>
        <taxon>Magnoliopsida</taxon>
        <taxon>eudicotyledons</taxon>
        <taxon>Gunneridae</taxon>
        <taxon>Pentapetalae</taxon>
        <taxon>asterids</taxon>
        <taxon>campanulids</taxon>
        <taxon>Aquifoliales</taxon>
        <taxon>Aquifoliaceae</taxon>
        <taxon>Ilex</taxon>
    </lineage>
</organism>
<dbReference type="AlphaFoldDB" id="A0ABC8U5I2"/>
<dbReference type="EMBL" id="CAUOFW020006847">
    <property type="protein sequence ID" value="CAK9176585.1"/>
    <property type="molecule type" value="Genomic_DNA"/>
</dbReference>
<gene>
    <name evidence="2" type="ORF">ILEXP_LOCUS46441</name>
</gene>
<proteinExistence type="predicted"/>
<accession>A0ABC8U5I2</accession>
<keyword evidence="3" id="KW-1185">Reference proteome</keyword>
<evidence type="ECO:0000313" key="3">
    <source>
        <dbReference type="Proteomes" id="UP001642360"/>
    </source>
</evidence>
<evidence type="ECO:0000313" key="2">
    <source>
        <dbReference type="EMBL" id="CAK9176585.1"/>
    </source>
</evidence>
<dbReference type="Proteomes" id="UP001642360">
    <property type="component" value="Unassembled WGS sequence"/>
</dbReference>
<reference evidence="2 3" key="1">
    <citation type="submission" date="2024-02" db="EMBL/GenBank/DDBJ databases">
        <authorList>
            <person name="Vignale AGUSTIN F."/>
            <person name="Sosa J E."/>
            <person name="Modenutti C."/>
        </authorList>
    </citation>
    <scope>NUCLEOTIDE SEQUENCE [LARGE SCALE GENOMIC DNA]</scope>
</reference>